<evidence type="ECO:0000256" key="1">
    <source>
        <dbReference type="SAM" id="MobiDB-lite"/>
    </source>
</evidence>
<comment type="caution">
    <text evidence="2">The sequence shown here is derived from an EMBL/GenBank/DDBJ whole genome shotgun (WGS) entry which is preliminary data.</text>
</comment>
<sequence>VSAPVRAGELRESEGVLFESPRPSAGPFQSHVPRRHRLLPSGRLRLRPAVPPRCQEPRTH</sequence>
<feature type="non-terminal residue" evidence="2">
    <location>
        <position position="60"/>
    </location>
</feature>
<feature type="non-terminal residue" evidence="2">
    <location>
        <position position="1"/>
    </location>
</feature>
<dbReference type="Proteomes" id="UP000727407">
    <property type="component" value="Unassembled WGS sequence"/>
</dbReference>
<name>A0A8J4TH13_CLAMG</name>
<accession>A0A8J4TH13</accession>
<dbReference type="AlphaFoldDB" id="A0A8J4TH13"/>
<keyword evidence="3" id="KW-1185">Reference proteome</keyword>
<protein>
    <submittedName>
        <fullName evidence="2">Uncharacterized protein</fullName>
    </submittedName>
</protein>
<organism evidence="2 3">
    <name type="scientific">Clarias magur</name>
    <name type="common">Asian catfish</name>
    <name type="synonym">Macropteronotus magur</name>
    <dbReference type="NCBI Taxonomy" id="1594786"/>
    <lineage>
        <taxon>Eukaryota</taxon>
        <taxon>Metazoa</taxon>
        <taxon>Chordata</taxon>
        <taxon>Craniata</taxon>
        <taxon>Vertebrata</taxon>
        <taxon>Euteleostomi</taxon>
        <taxon>Actinopterygii</taxon>
        <taxon>Neopterygii</taxon>
        <taxon>Teleostei</taxon>
        <taxon>Ostariophysi</taxon>
        <taxon>Siluriformes</taxon>
        <taxon>Clariidae</taxon>
        <taxon>Clarias</taxon>
    </lineage>
</organism>
<evidence type="ECO:0000313" key="2">
    <source>
        <dbReference type="EMBL" id="KAF5897656.1"/>
    </source>
</evidence>
<gene>
    <name evidence="2" type="ORF">DAT39_012630</name>
</gene>
<proteinExistence type="predicted"/>
<evidence type="ECO:0000313" key="3">
    <source>
        <dbReference type="Proteomes" id="UP000727407"/>
    </source>
</evidence>
<dbReference type="EMBL" id="QNUK01000226">
    <property type="protein sequence ID" value="KAF5897656.1"/>
    <property type="molecule type" value="Genomic_DNA"/>
</dbReference>
<reference evidence="2" key="1">
    <citation type="submission" date="2020-07" db="EMBL/GenBank/DDBJ databases">
        <title>Clarias magur genome sequencing, assembly and annotation.</title>
        <authorList>
            <person name="Kushwaha B."/>
            <person name="Kumar R."/>
            <person name="Das P."/>
            <person name="Joshi C.G."/>
            <person name="Kumar D."/>
            <person name="Nagpure N.S."/>
            <person name="Pandey M."/>
            <person name="Agarwal S."/>
            <person name="Srivastava S."/>
            <person name="Singh M."/>
            <person name="Sahoo L."/>
            <person name="Jayasankar P."/>
            <person name="Meher P.K."/>
            <person name="Koringa P.G."/>
            <person name="Iquebal M.A."/>
            <person name="Das S.P."/>
            <person name="Bit A."/>
            <person name="Patnaik S."/>
            <person name="Patel N."/>
            <person name="Shah T.M."/>
            <person name="Hinsu A."/>
            <person name="Jena J.K."/>
        </authorList>
    </citation>
    <scope>NUCLEOTIDE SEQUENCE</scope>
    <source>
        <strain evidence="2">CIFAMagur01</strain>
        <tissue evidence="2">Testis</tissue>
    </source>
</reference>
<feature type="region of interest" description="Disordered" evidence="1">
    <location>
        <begin position="1"/>
        <end position="60"/>
    </location>
</feature>